<gene>
    <name evidence="5" type="ORF">ACE3NQ_03805</name>
</gene>
<accession>A0ABV5B2Y8</accession>
<dbReference type="Proteomes" id="UP001580407">
    <property type="component" value="Unassembled WGS sequence"/>
</dbReference>
<sequence>MSNGSFAIRPLPAVRLPAAVEEAMHWKSSAEGIACYVAGGTLLRTQWEGDTVPLPQQIVSLQGIRAMHGIRLEDGVLSIGAMTSLAECCRSPLVAASAPLLAEAARRIGAPSIRTTATLGGNIASGIGDSIPALLVSQAQLEWHTEDGTVRIAIEDWLETVRQGTHRQGAILQRVFIPVPSGDEVTLFRKIGRREAFTPSLVSVAFMGRPAGSEGWSSVYAAAGGGSGIAMRLARSEALLLKGITNLSLLARTVKDEFITFTDAFAAAEYRAMTAGNLLAAELYKHISHD</sequence>
<evidence type="ECO:0000256" key="3">
    <source>
        <dbReference type="ARBA" id="ARBA00023002"/>
    </source>
</evidence>
<dbReference type="PANTHER" id="PTHR42659:SF2">
    <property type="entry name" value="XANTHINE DEHYDROGENASE SUBUNIT C-RELATED"/>
    <property type="match status" value="1"/>
</dbReference>
<keyword evidence="2" id="KW-0274">FAD</keyword>
<keyword evidence="6" id="KW-1185">Reference proteome</keyword>
<reference evidence="5 6" key="1">
    <citation type="submission" date="2024-09" db="EMBL/GenBank/DDBJ databases">
        <authorList>
            <person name="Ruan L."/>
        </authorList>
    </citation>
    <scope>NUCLEOTIDE SEQUENCE [LARGE SCALE GENOMIC DNA]</scope>
    <source>
        <strain evidence="5 6">D33</strain>
    </source>
</reference>
<dbReference type="RefSeq" id="WP_375523872.1">
    <property type="nucleotide sequence ID" value="NZ_JBHILM010000003.1"/>
</dbReference>
<dbReference type="InterPro" id="IPR016169">
    <property type="entry name" value="FAD-bd_PCMH_sub2"/>
</dbReference>
<dbReference type="Pfam" id="PF00941">
    <property type="entry name" value="FAD_binding_5"/>
    <property type="match status" value="1"/>
</dbReference>
<organism evidence="5 6">
    <name type="scientific">Paenibacillus terreus</name>
    <dbReference type="NCBI Taxonomy" id="1387834"/>
    <lineage>
        <taxon>Bacteria</taxon>
        <taxon>Bacillati</taxon>
        <taxon>Bacillota</taxon>
        <taxon>Bacilli</taxon>
        <taxon>Bacillales</taxon>
        <taxon>Paenibacillaceae</taxon>
        <taxon>Paenibacillus</taxon>
    </lineage>
</organism>
<evidence type="ECO:0000259" key="4">
    <source>
        <dbReference type="PROSITE" id="PS51387"/>
    </source>
</evidence>
<dbReference type="InterPro" id="IPR016166">
    <property type="entry name" value="FAD-bd_PCMH"/>
</dbReference>
<protein>
    <submittedName>
        <fullName evidence="5">FAD binding domain-containing protein</fullName>
    </submittedName>
</protein>
<evidence type="ECO:0000256" key="2">
    <source>
        <dbReference type="ARBA" id="ARBA00022827"/>
    </source>
</evidence>
<keyword evidence="1" id="KW-0285">Flavoprotein</keyword>
<dbReference type="SUPFAM" id="SSF56176">
    <property type="entry name" value="FAD-binding/transporter-associated domain-like"/>
    <property type="match status" value="1"/>
</dbReference>
<evidence type="ECO:0000256" key="1">
    <source>
        <dbReference type="ARBA" id="ARBA00022630"/>
    </source>
</evidence>
<evidence type="ECO:0000313" key="5">
    <source>
        <dbReference type="EMBL" id="MFB5680046.1"/>
    </source>
</evidence>
<name>A0ABV5B2Y8_9BACL</name>
<dbReference type="InterPro" id="IPR036318">
    <property type="entry name" value="FAD-bd_PCMH-like_sf"/>
</dbReference>
<proteinExistence type="predicted"/>
<dbReference type="EMBL" id="JBHILM010000003">
    <property type="protein sequence ID" value="MFB5680046.1"/>
    <property type="molecule type" value="Genomic_DNA"/>
</dbReference>
<dbReference type="InterPro" id="IPR036683">
    <property type="entry name" value="CO_DH_flav_C_dom_sf"/>
</dbReference>
<comment type="caution">
    <text evidence="5">The sequence shown here is derived from an EMBL/GenBank/DDBJ whole genome shotgun (WGS) entry which is preliminary data.</text>
</comment>
<dbReference type="InterPro" id="IPR051312">
    <property type="entry name" value="Diverse_Substr_Oxidored"/>
</dbReference>
<dbReference type="SUPFAM" id="SSF55447">
    <property type="entry name" value="CO dehydrogenase flavoprotein C-terminal domain-like"/>
    <property type="match status" value="1"/>
</dbReference>
<keyword evidence="3" id="KW-0560">Oxidoreductase</keyword>
<dbReference type="PROSITE" id="PS51387">
    <property type="entry name" value="FAD_PCMH"/>
    <property type="match status" value="1"/>
</dbReference>
<dbReference type="InterPro" id="IPR002346">
    <property type="entry name" value="Mopterin_DH_FAD-bd"/>
</dbReference>
<dbReference type="Gene3D" id="3.30.390.50">
    <property type="entry name" value="CO dehydrogenase flavoprotein, C-terminal domain"/>
    <property type="match status" value="1"/>
</dbReference>
<feature type="domain" description="FAD-binding PCMH-type" evidence="4">
    <location>
        <begin position="6"/>
        <end position="182"/>
    </location>
</feature>
<dbReference type="PANTHER" id="PTHR42659">
    <property type="entry name" value="XANTHINE DEHYDROGENASE SUBUNIT C-RELATED"/>
    <property type="match status" value="1"/>
</dbReference>
<dbReference type="Gene3D" id="3.30.465.10">
    <property type="match status" value="1"/>
</dbReference>
<evidence type="ECO:0000313" key="6">
    <source>
        <dbReference type="Proteomes" id="UP001580407"/>
    </source>
</evidence>